<sequence length="145" mass="15520">MYDEILLPTDGSAGITEAIDQACLLADLADARIHALFVVDEGIAGAGEWDMVVEREEGRGEAAVETVEAAASEHDVAVEKHLRRGRPYEEILAAADAYDADLIVMGTHGRTGIGRFLTAGSVAERVVRYSECPVLTARTYEDDGA</sequence>
<dbReference type="RefSeq" id="WP_089384411.1">
    <property type="nucleotide sequence ID" value="NZ_FZNQ01000005.1"/>
</dbReference>
<dbReference type="InterPro" id="IPR006016">
    <property type="entry name" value="UspA"/>
</dbReference>
<dbReference type="Gene3D" id="3.40.50.620">
    <property type="entry name" value="HUPs"/>
    <property type="match status" value="1"/>
</dbReference>
<dbReference type="CDD" id="cd00293">
    <property type="entry name" value="USP-like"/>
    <property type="match status" value="1"/>
</dbReference>
<dbReference type="AlphaFoldDB" id="A0A238W5P7"/>
<gene>
    <name evidence="3" type="ORF">SAMN06264855_105144</name>
</gene>
<keyword evidence="4" id="KW-1185">Reference proteome</keyword>
<protein>
    <submittedName>
        <fullName evidence="3">Nucleotide-binding universal stress protein, UspA family</fullName>
    </submittedName>
</protein>
<dbReference type="PANTHER" id="PTHR46268">
    <property type="entry name" value="STRESS RESPONSE PROTEIN NHAX"/>
    <property type="match status" value="1"/>
</dbReference>
<dbReference type="OrthoDB" id="105697at2157"/>
<dbReference type="PRINTS" id="PR01438">
    <property type="entry name" value="UNVRSLSTRESS"/>
</dbReference>
<dbReference type="InterPro" id="IPR006015">
    <property type="entry name" value="Universal_stress_UspA"/>
</dbReference>
<reference evidence="3 4" key="1">
    <citation type="submission" date="2017-06" db="EMBL/GenBank/DDBJ databases">
        <authorList>
            <person name="Kim H.J."/>
            <person name="Triplett B.A."/>
        </authorList>
    </citation>
    <scope>NUCLEOTIDE SEQUENCE [LARGE SCALE GENOMIC DNA]</scope>
    <source>
        <strain evidence="3 4">DSM 8800</strain>
    </source>
</reference>
<dbReference type="PANTHER" id="PTHR46268:SF6">
    <property type="entry name" value="UNIVERSAL STRESS PROTEIN UP12"/>
    <property type="match status" value="1"/>
</dbReference>
<dbReference type="Proteomes" id="UP000198397">
    <property type="component" value="Unassembled WGS sequence"/>
</dbReference>
<evidence type="ECO:0000313" key="4">
    <source>
        <dbReference type="Proteomes" id="UP000198397"/>
    </source>
</evidence>
<dbReference type="InterPro" id="IPR014729">
    <property type="entry name" value="Rossmann-like_a/b/a_fold"/>
</dbReference>
<feature type="domain" description="UspA" evidence="2">
    <location>
        <begin position="1"/>
        <end position="137"/>
    </location>
</feature>
<accession>A0A238W5P7</accession>
<evidence type="ECO:0000313" key="3">
    <source>
        <dbReference type="EMBL" id="SNR41818.1"/>
    </source>
</evidence>
<dbReference type="SUPFAM" id="SSF52402">
    <property type="entry name" value="Adenine nucleotide alpha hydrolases-like"/>
    <property type="match status" value="1"/>
</dbReference>
<evidence type="ECO:0000256" key="1">
    <source>
        <dbReference type="ARBA" id="ARBA00008791"/>
    </source>
</evidence>
<organism evidence="3 4">
    <name type="scientific">Halorubrum vacuolatum</name>
    <name type="common">Natronobacterium vacuolatum</name>
    <dbReference type="NCBI Taxonomy" id="63740"/>
    <lineage>
        <taxon>Archaea</taxon>
        <taxon>Methanobacteriati</taxon>
        <taxon>Methanobacteriota</taxon>
        <taxon>Stenosarchaea group</taxon>
        <taxon>Halobacteria</taxon>
        <taxon>Halobacteriales</taxon>
        <taxon>Haloferacaceae</taxon>
        <taxon>Halorubrum</taxon>
    </lineage>
</organism>
<name>A0A238W5P7_HALVU</name>
<comment type="similarity">
    <text evidence="1">Belongs to the universal stress protein A family.</text>
</comment>
<dbReference type="Pfam" id="PF00582">
    <property type="entry name" value="Usp"/>
    <property type="match status" value="1"/>
</dbReference>
<dbReference type="EMBL" id="FZNQ01000005">
    <property type="protein sequence ID" value="SNR41818.1"/>
    <property type="molecule type" value="Genomic_DNA"/>
</dbReference>
<proteinExistence type="inferred from homology"/>
<evidence type="ECO:0000259" key="2">
    <source>
        <dbReference type="Pfam" id="PF00582"/>
    </source>
</evidence>